<name>A0ABW5UJN1_9BURK</name>
<feature type="transmembrane region" description="Helical" evidence="1">
    <location>
        <begin position="141"/>
        <end position="158"/>
    </location>
</feature>
<evidence type="ECO:0000313" key="3">
    <source>
        <dbReference type="Proteomes" id="UP001597463"/>
    </source>
</evidence>
<evidence type="ECO:0000256" key="1">
    <source>
        <dbReference type="SAM" id="Phobius"/>
    </source>
</evidence>
<keyword evidence="1" id="KW-1133">Transmembrane helix</keyword>
<keyword evidence="3" id="KW-1185">Reference proteome</keyword>
<dbReference type="EMBL" id="JBHUMV010000002">
    <property type="protein sequence ID" value="MFD2753440.1"/>
    <property type="molecule type" value="Genomic_DNA"/>
</dbReference>
<dbReference type="Proteomes" id="UP001597463">
    <property type="component" value="Unassembled WGS sequence"/>
</dbReference>
<dbReference type="RefSeq" id="WP_066475026.1">
    <property type="nucleotide sequence ID" value="NZ_BCNT01000004.1"/>
</dbReference>
<protein>
    <submittedName>
        <fullName evidence="2">DUF2165 family protein</fullName>
    </submittedName>
</protein>
<feature type="transmembrane region" description="Helical" evidence="1">
    <location>
        <begin position="64"/>
        <end position="84"/>
    </location>
</feature>
<feature type="transmembrane region" description="Helical" evidence="1">
    <location>
        <begin position="104"/>
        <end position="129"/>
    </location>
</feature>
<gene>
    <name evidence="2" type="ORF">ACFSW6_05040</name>
</gene>
<evidence type="ECO:0000313" key="2">
    <source>
        <dbReference type="EMBL" id="MFD2753440.1"/>
    </source>
</evidence>
<organism evidence="2 3">
    <name type="scientific">Comamonas terrae</name>
    <dbReference type="NCBI Taxonomy" id="673548"/>
    <lineage>
        <taxon>Bacteria</taxon>
        <taxon>Pseudomonadati</taxon>
        <taxon>Pseudomonadota</taxon>
        <taxon>Betaproteobacteria</taxon>
        <taxon>Burkholderiales</taxon>
        <taxon>Comamonadaceae</taxon>
        <taxon>Comamonas</taxon>
    </lineage>
</organism>
<dbReference type="Pfam" id="PF09933">
    <property type="entry name" value="DUF2165"/>
    <property type="match status" value="1"/>
</dbReference>
<sequence>MLIRLSKSAMVLAMAFFATLVAFGNITDYATNFAFVHHVFLMDTTFPGNGIMYRAIQQEWVHHAGYIGIITLETLTAVLCWIGGARLLKARNAAPGAFRAAKNWAIGGLTLGFLTWQVAFMSVGGEWFGMWMSKQWNGVPDAFRFFITLLMVLIYLTMDNDALPGQDAAARGMHAPQ</sequence>
<comment type="caution">
    <text evidence="2">The sequence shown here is derived from an EMBL/GenBank/DDBJ whole genome shotgun (WGS) entry which is preliminary data.</text>
</comment>
<reference evidence="3" key="1">
    <citation type="journal article" date="2019" name="Int. J. Syst. Evol. Microbiol.">
        <title>The Global Catalogue of Microorganisms (GCM) 10K type strain sequencing project: providing services to taxonomists for standard genome sequencing and annotation.</title>
        <authorList>
            <consortium name="The Broad Institute Genomics Platform"/>
            <consortium name="The Broad Institute Genome Sequencing Center for Infectious Disease"/>
            <person name="Wu L."/>
            <person name="Ma J."/>
        </authorList>
    </citation>
    <scope>NUCLEOTIDE SEQUENCE [LARGE SCALE GENOMIC DNA]</scope>
    <source>
        <strain evidence="3">TISTR 1906</strain>
    </source>
</reference>
<keyword evidence="1" id="KW-0472">Membrane</keyword>
<accession>A0ABW5UJN1</accession>
<dbReference type="InterPro" id="IPR018681">
    <property type="entry name" value="DUF2165_transmembrane"/>
</dbReference>
<proteinExistence type="predicted"/>
<keyword evidence="1" id="KW-0812">Transmembrane</keyword>